<evidence type="ECO:0000256" key="3">
    <source>
        <dbReference type="ARBA" id="ARBA00022475"/>
    </source>
</evidence>
<dbReference type="PANTHER" id="PTHR30012">
    <property type="entry name" value="GENERAL SECRETION PATHWAY PROTEIN"/>
    <property type="match status" value="1"/>
</dbReference>
<evidence type="ECO:0000256" key="6">
    <source>
        <dbReference type="ARBA" id="ARBA00023136"/>
    </source>
</evidence>
<dbReference type="EMBL" id="CP117812">
    <property type="protein sequence ID" value="WDE97680.1"/>
    <property type="molecule type" value="Genomic_DNA"/>
</dbReference>
<evidence type="ECO:0000256" key="4">
    <source>
        <dbReference type="ARBA" id="ARBA00022692"/>
    </source>
</evidence>
<keyword evidence="3" id="KW-1003">Cell membrane</keyword>
<feature type="transmembrane region" description="Helical" evidence="7">
    <location>
        <begin position="371"/>
        <end position="391"/>
    </location>
</feature>
<sequence length="398" mass="44620">MPLYKFKVVDQSGAFSEVALDESSKDDALSRLRGRKLVPVSFIGEGGNTGKGALFTRAPFSLEDFTESLSMLLDAGISLDKSLAIIEETMEKEEARLFVADMRQGLHEGKKFSELIHDRSSFFPKIYKNLVEVGEESGALPMVLQRLQEYLQQKKEMRSYLLSASIYPLIISLISFSVVIFMLAYIVPQFAQTFAKANKKPSGLAAMLFDFSFFIKDNGTILLVLFVSLVGLLIYFFKGKRYKYQRDKLLLSLPLLKRLVIISDLSSYFRTLGILVGNGVHLLKSVQVSERVINNELIAKELAEVPGKLRRGSPLSTTLDEIAYIPLQVTKMLAVGEETGRLDEMMKRISERYEKELKQVIKNILSAFEPLVIIFLGVIIGGIVIVMFLAISDLTTLT</sequence>
<dbReference type="InterPro" id="IPR018076">
    <property type="entry name" value="T2SS_GspF_dom"/>
</dbReference>
<evidence type="ECO:0000256" key="1">
    <source>
        <dbReference type="ARBA" id="ARBA00004651"/>
    </source>
</evidence>
<keyword evidence="10" id="KW-1185">Reference proteome</keyword>
<feature type="domain" description="Type II secretion system protein GspF" evidence="8">
    <location>
        <begin position="65"/>
        <end position="188"/>
    </location>
</feature>
<dbReference type="Gene3D" id="1.20.81.30">
    <property type="entry name" value="Type II secretion system (T2SS), domain F"/>
    <property type="match status" value="2"/>
</dbReference>
<accession>A0ABY7VU30</accession>
<feature type="transmembrane region" description="Helical" evidence="7">
    <location>
        <begin position="160"/>
        <end position="187"/>
    </location>
</feature>
<evidence type="ECO:0000259" key="8">
    <source>
        <dbReference type="Pfam" id="PF00482"/>
    </source>
</evidence>
<protein>
    <submittedName>
        <fullName evidence="9">Type II secretion system F family protein</fullName>
    </submittedName>
</protein>
<gene>
    <name evidence="9" type="ORF">PQO03_17790</name>
</gene>
<evidence type="ECO:0000256" key="7">
    <source>
        <dbReference type="SAM" id="Phobius"/>
    </source>
</evidence>
<evidence type="ECO:0000256" key="2">
    <source>
        <dbReference type="ARBA" id="ARBA00005745"/>
    </source>
</evidence>
<keyword evidence="6 7" id="KW-0472">Membrane</keyword>
<proteinExistence type="inferred from homology"/>
<name>A0ABY7VU30_9BACT</name>
<dbReference type="Pfam" id="PF00482">
    <property type="entry name" value="T2SSF"/>
    <property type="match status" value="2"/>
</dbReference>
<evidence type="ECO:0000313" key="9">
    <source>
        <dbReference type="EMBL" id="WDE97680.1"/>
    </source>
</evidence>
<dbReference type="Proteomes" id="UP001214250">
    <property type="component" value="Chromosome 2"/>
</dbReference>
<evidence type="ECO:0000256" key="5">
    <source>
        <dbReference type="ARBA" id="ARBA00022989"/>
    </source>
</evidence>
<evidence type="ECO:0000313" key="10">
    <source>
        <dbReference type="Proteomes" id="UP001214250"/>
    </source>
</evidence>
<feature type="domain" description="Type II secretion system protein GspF" evidence="8">
    <location>
        <begin position="269"/>
        <end position="389"/>
    </location>
</feature>
<comment type="subcellular location">
    <subcellularLocation>
        <location evidence="1">Cell membrane</location>
        <topology evidence="1">Multi-pass membrane protein</topology>
    </subcellularLocation>
</comment>
<organism evidence="9 10">
    <name type="scientific">Lentisphaera profundi</name>
    <dbReference type="NCBI Taxonomy" id="1658616"/>
    <lineage>
        <taxon>Bacteria</taxon>
        <taxon>Pseudomonadati</taxon>
        <taxon>Lentisphaerota</taxon>
        <taxon>Lentisphaeria</taxon>
        <taxon>Lentisphaerales</taxon>
        <taxon>Lentisphaeraceae</taxon>
        <taxon>Lentisphaera</taxon>
    </lineage>
</organism>
<dbReference type="RefSeq" id="WP_274152218.1">
    <property type="nucleotide sequence ID" value="NZ_CP117812.1"/>
</dbReference>
<dbReference type="InterPro" id="IPR003004">
    <property type="entry name" value="GspF/PilC"/>
</dbReference>
<keyword evidence="5 7" id="KW-1133">Transmembrane helix</keyword>
<dbReference type="InterPro" id="IPR042094">
    <property type="entry name" value="T2SS_GspF_sf"/>
</dbReference>
<dbReference type="PRINTS" id="PR00812">
    <property type="entry name" value="BCTERIALGSPF"/>
</dbReference>
<feature type="transmembrane region" description="Helical" evidence="7">
    <location>
        <begin position="219"/>
        <end position="237"/>
    </location>
</feature>
<dbReference type="PANTHER" id="PTHR30012:SF0">
    <property type="entry name" value="TYPE II SECRETION SYSTEM PROTEIN F-RELATED"/>
    <property type="match status" value="1"/>
</dbReference>
<keyword evidence="4 7" id="KW-0812">Transmembrane</keyword>
<comment type="similarity">
    <text evidence="2">Belongs to the GSP F family.</text>
</comment>
<reference evidence="9 10" key="1">
    <citation type="submission" date="2023-02" db="EMBL/GenBank/DDBJ databases">
        <title>Genome sequence of Lentisphaera profundi SAORIC-696.</title>
        <authorList>
            <person name="Kim e."/>
            <person name="Cho J.-C."/>
            <person name="Choi A."/>
            <person name="Kang I."/>
        </authorList>
    </citation>
    <scope>NUCLEOTIDE SEQUENCE [LARGE SCALE GENOMIC DNA]</scope>
    <source>
        <strain evidence="9 10">SAORIC-696</strain>
    </source>
</reference>